<sequence>MRQRKTLSALTTAIALALSAGSVQANGFNIGDTDVTFGGYVKLDAMYTDSSDGQIATGIGRDFYIPSLTPVGGADEGGTFDFHARQSRFFFKTTTQLENGKTLGGHIELDFLATAGGDERITNSYSPRLRQAFITYDGWLFGQTWSTFMDLSALPDTLDFIGNTDAMPFARQAQIRYTSGNFQVAIENPETTVTPFGGGGRITTDDNATPDLVFKYGKKTEWGNWSVSALVRQLAYETATIDTTTSAFGLSATAKILLANNNDIRITATTGSGVGRYIGLNTANGAVLDGTNELDAIDSTAFAIAYRHNWNSQWRSNLVYSMLSVDNDIALTGAGVTKTTSSWTTNLIYQAAKKLMFGVEYKLANREVESGLDGDMHRLQFSAKYDF</sequence>
<evidence type="ECO:0000313" key="2">
    <source>
        <dbReference type="EMBL" id="SNY43393.1"/>
    </source>
</evidence>
<dbReference type="InterPro" id="IPR045748">
    <property type="entry name" value="DcaP"/>
</dbReference>
<dbReference type="AlphaFoldDB" id="A0A285I680"/>
<reference evidence="3" key="1">
    <citation type="submission" date="2017-09" db="EMBL/GenBank/DDBJ databases">
        <authorList>
            <person name="Varghese N."/>
            <person name="Submissions S."/>
        </authorList>
    </citation>
    <scope>NUCLEOTIDE SEQUENCE [LARGE SCALE GENOMIC DNA]</scope>
    <source>
        <strain evidence="3">CGMCC 1.12461</strain>
    </source>
</reference>
<keyword evidence="1" id="KW-0732">Signal</keyword>
<evidence type="ECO:0000256" key="1">
    <source>
        <dbReference type="SAM" id="SignalP"/>
    </source>
</evidence>
<dbReference type="EMBL" id="OBEB01000001">
    <property type="protein sequence ID" value="SNY43393.1"/>
    <property type="molecule type" value="Genomic_DNA"/>
</dbReference>
<dbReference type="RefSeq" id="WP_097109828.1">
    <property type="nucleotide sequence ID" value="NZ_OBEB01000001.1"/>
</dbReference>
<feature type="signal peptide" evidence="1">
    <location>
        <begin position="1"/>
        <end position="25"/>
    </location>
</feature>
<protein>
    <recommendedName>
        <fullName evidence="4">Porin</fullName>
    </recommendedName>
</protein>
<dbReference type="Pfam" id="PF19577">
    <property type="entry name" value="DcaP"/>
    <property type="match status" value="1"/>
</dbReference>
<organism evidence="2 3">
    <name type="scientific">Arsukibacterium tuosuense</name>
    <dbReference type="NCBI Taxonomy" id="1323745"/>
    <lineage>
        <taxon>Bacteria</taxon>
        <taxon>Pseudomonadati</taxon>
        <taxon>Pseudomonadota</taxon>
        <taxon>Gammaproteobacteria</taxon>
        <taxon>Chromatiales</taxon>
        <taxon>Chromatiaceae</taxon>
        <taxon>Arsukibacterium</taxon>
    </lineage>
</organism>
<evidence type="ECO:0008006" key="4">
    <source>
        <dbReference type="Google" id="ProtNLM"/>
    </source>
</evidence>
<keyword evidence="3" id="KW-1185">Reference proteome</keyword>
<dbReference type="SUPFAM" id="SSF56935">
    <property type="entry name" value="Porins"/>
    <property type="match status" value="1"/>
</dbReference>
<dbReference type="OrthoDB" id="190887at2"/>
<gene>
    <name evidence="2" type="ORF">SAMN06297280_0579</name>
</gene>
<feature type="chain" id="PRO_5012425083" description="Porin" evidence="1">
    <location>
        <begin position="26"/>
        <end position="387"/>
    </location>
</feature>
<evidence type="ECO:0000313" key="3">
    <source>
        <dbReference type="Proteomes" id="UP000219353"/>
    </source>
</evidence>
<accession>A0A285I680</accession>
<proteinExistence type="predicted"/>
<name>A0A285I680_9GAMM</name>
<dbReference type="Proteomes" id="UP000219353">
    <property type="component" value="Unassembled WGS sequence"/>
</dbReference>